<evidence type="ECO:0000259" key="8">
    <source>
        <dbReference type="SMART" id="SM00849"/>
    </source>
</evidence>
<dbReference type="GO" id="GO:0004416">
    <property type="term" value="F:hydroxyacylglutathione hydrolase activity"/>
    <property type="evidence" value="ECO:0007669"/>
    <property type="project" value="UniProtKB-UniRule"/>
</dbReference>
<dbReference type="InterPro" id="IPR035680">
    <property type="entry name" value="Clx_II_MBL"/>
</dbReference>
<dbReference type="UniPathway" id="UPA00619">
    <property type="reaction ID" value="UER00676"/>
</dbReference>
<feature type="binding site" evidence="7">
    <location>
        <position position="168"/>
    </location>
    <ligand>
        <name>Zn(2+)</name>
        <dbReference type="ChEBI" id="CHEBI:29105"/>
        <label>2</label>
    </ligand>
</feature>
<comment type="pathway">
    <text evidence="2 7">Secondary metabolite metabolism; methylglyoxal degradation; (R)-lactate from methylglyoxal: step 2/2.</text>
</comment>
<evidence type="ECO:0000256" key="7">
    <source>
        <dbReference type="HAMAP-Rule" id="MF_01374"/>
    </source>
</evidence>
<dbReference type="RefSeq" id="WP_009520496.1">
    <property type="nucleotide sequence ID" value="NZ_CCAE010000029.1"/>
</dbReference>
<dbReference type="AlphaFoldDB" id="A0A1L1PJ56"/>
<dbReference type="InterPro" id="IPR017782">
    <property type="entry name" value="Hydroxyacylglutathione_Hdrlase"/>
</dbReference>
<keyword evidence="10" id="KW-1185">Reference proteome</keyword>
<comment type="function">
    <text evidence="7">Thiolesterase that catalyzes the hydrolysis of S-D-lactoyl-glutathione to form glutathione and D-lactic acid.</text>
</comment>
<dbReference type="InterPro" id="IPR001018">
    <property type="entry name" value="Beta-lactamase_class-B_CS"/>
</dbReference>
<dbReference type="InterPro" id="IPR036866">
    <property type="entry name" value="RibonucZ/Hydroxyglut_hydro"/>
</dbReference>
<comment type="catalytic activity">
    <reaction evidence="1 7">
        <text>an S-(2-hydroxyacyl)glutathione + H2O = a 2-hydroxy carboxylate + glutathione + H(+)</text>
        <dbReference type="Rhea" id="RHEA:21864"/>
        <dbReference type="ChEBI" id="CHEBI:15377"/>
        <dbReference type="ChEBI" id="CHEBI:15378"/>
        <dbReference type="ChEBI" id="CHEBI:57925"/>
        <dbReference type="ChEBI" id="CHEBI:58896"/>
        <dbReference type="ChEBI" id="CHEBI:71261"/>
        <dbReference type="EC" id="3.1.2.6"/>
    </reaction>
</comment>
<feature type="binding site" evidence="7">
    <location>
        <position position="52"/>
    </location>
    <ligand>
        <name>Zn(2+)</name>
        <dbReference type="ChEBI" id="CHEBI:29105"/>
        <label>1</label>
    </ligand>
</feature>
<dbReference type="SUPFAM" id="SSF56281">
    <property type="entry name" value="Metallo-hydrolase/oxidoreductase"/>
    <property type="match status" value="1"/>
</dbReference>
<evidence type="ECO:0000256" key="4">
    <source>
        <dbReference type="ARBA" id="ARBA00022723"/>
    </source>
</evidence>
<evidence type="ECO:0000256" key="6">
    <source>
        <dbReference type="ARBA" id="ARBA00022833"/>
    </source>
</evidence>
<feature type="binding site" evidence="7">
    <location>
        <position position="130"/>
    </location>
    <ligand>
        <name>Zn(2+)</name>
        <dbReference type="ChEBI" id="CHEBI:29105"/>
        <label>1</label>
    </ligand>
</feature>
<reference evidence="10" key="1">
    <citation type="submission" date="2014-11" db="EMBL/GenBank/DDBJ databases">
        <title>Draft genome sequence of Hydrogenophaga intermedia S1.</title>
        <authorList>
            <person name="Gan H.M."/>
            <person name="Chew T.H."/>
            <person name="Stolz A."/>
        </authorList>
    </citation>
    <scope>NUCLEOTIDE SEQUENCE [LARGE SCALE GENOMIC DNA]</scope>
    <source>
        <strain evidence="10">S1</strain>
    </source>
</reference>
<dbReference type="PIRSF" id="PIRSF005457">
    <property type="entry name" value="Glx"/>
    <property type="match status" value="1"/>
</dbReference>
<keyword evidence="5 7" id="KW-0378">Hydrolase</keyword>
<dbReference type="CDD" id="cd07723">
    <property type="entry name" value="hydroxyacylglutathione_hydrolase_MBL-fold"/>
    <property type="match status" value="1"/>
</dbReference>
<name>A0A1L1PJ56_HYDIT</name>
<evidence type="ECO:0000256" key="2">
    <source>
        <dbReference type="ARBA" id="ARBA00004963"/>
    </source>
</evidence>
<proteinExistence type="inferred from homology"/>
<dbReference type="Gene3D" id="3.60.15.10">
    <property type="entry name" value="Ribonuclease Z/Hydroxyacylglutathione hydrolase-like"/>
    <property type="match status" value="1"/>
</dbReference>
<dbReference type="GO" id="GO:0019243">
    <property type="term" value="P:methylglyoxal catabolic process to D-lactate via S-lactoyl-glutathione"/>
    <property type="evidence" value="ECO:0007669"/>
    <property type="project" value="UniProtKB-UniRule"/>
</dbReference>
<evidence type="ECO:0000313" key="10">
    <source>
        <dbReference type="Proteomes" id="UP000028878"/>
    </source>
</evidence>
<feature type="binding site" evidence="7">
    <location>
        <position position="54"/>
    </location>
    <ligand>
        <name>Zn(2+)</name>
        <dbReference type="ChEBI" id="CHEBI:29105"/>
        <label>1</label>
    </ligand>
</feature>
<gene>
    <name evidence="7 9" type="primary">gloB</name>
    <name evidence="9" type="ORF">BN948_03210</name>
</gene>
<evidence type="ECO:0000313" key="9">
    <source>
        <dbReference type="EMBL" id="CDN88774.1"/>
    </source>
</evidence>
<dbReference type="GO" id="GO:0008270">
    <property type="term" value="F:zinc ion binding"/>
    <property type="evidence" value="ECO:0007669"/>
    <property type="project" value="InterPro"/>
</dbReference>
<protein>
    <recommendedName>
        <fullName evidence="7">Hydroxyacylglutathione hydrolase</fullName>
        <ecNumber evidence="7">3.1.2.6</ecNumber>
    </recommendedName>
    <alternativeName>
        <fullName evidence="7">Glyoxalase II</fullName>
        <shortName evidence="7">Glx II</shortName>
    </alternativeName>
</protein>
<sequence precursor="true">MQLLPVPAFTDNYIWLLHDGQRALVVDPGEAPGVQRALQDLGLTLDTILITHHHADHTGGVAELREATGAQVIGPAFEPMPEPLSRVGGGEQVTVLDVRFDVIDVPGHTSGHIAYYTPELDGLPLLFCGDTLFSGGCGRLFEGTPAQMHDSLSHLAALPGNTRVCCTHEYTLSNLKFAQAVEPGNAELAAYVRHCQQQRANNLPTLPSSIALELRINPFLRTAEPAVVAAAQQQAPGLAADPVAVFATLREWKNVFR</sequence>
<dbReference type="EMBL" id="CCAE010000029">
    <property type="protein sequence ID" value="CDN88774.1"/>
    <property type="molecule type" value="Genomic_DNA"/>
</dbReference>
<feature type="binding site" evidence="7">
    <location>
        <position position="108"/>
    </location>
    <ligand>
        <name>Zn(2+)</name>
        <dbReference type="ChEBI" id="CHEBI:29105"/>
        <label>1</label>
    </ligand>
</feature>
<feature type="binding site" evidence="7">
    <location>
        <position position="56"/>
    </location>
    <ligand>
        <name>Zn(2+)</name>
        <dbReference type="ChEBI" id="CHEBI:29105"/>
        <label>2</label>
    </ligand>
</feature>
<feature type="binding site" evidence="7">
    <location>
        <position position="57"/>
    </location>
    <ligand>
        <name>Zn(2+)</name>
        <dbReference type="ChEBI" id="CHEBI:29105"/>
        <label>2</label>
    </ligand>
</feature>
<dbReference type="GO" id="GO:0008800">
    <property type="term" value="F:beta-lactamase activity"/>
    <property type="evidence" value="ECO:0007669"/>
    <property type="project" value="InterPro"/>
</dbReference>
<comment type="cofactor">
    <cofactor evidence="7">
        <name>Zn(2+)</name>
        <dbReference type="ChEBI" id="CHEBI:29105"/>
    </cofactor>
    <text evidence="7">Binds 2 Zn(2+) ions per subunit.</text>
</comment>
<dbReference type="GO" id="GO:0017001">
    <property type="term" value="P:antibiotic catabolic process"/>
    <property type="evidence" value="ECO:0007669"/>
    <property type="project" value="InterPro"/>
</dbReference>
<dbReference type="InterPro" id="IPR050110">
    <property type="entry name" value="Glyoxalase_II_hydrolase"/>
</dbReference>
<accession>A0A1L1PJ56</accession>
<feature type="binding site" evidence="7">
    <location>
        <position position="130"/>
    </location>
    <ligand>
        <name>Zn(2+)</name>
        <dbReference type="ChEBI" id="CHEBI:29105"/>
        <label>2</label>
    </ligand>
</feature>
<organism evidence="9 10">
    <name type="scientific">Hydrogenophaga intermedia</name>
    <dbReference type="NCBI Taxonomy" id="65786"/>
    <lineage>
        <taxon>Bacteria</taxon>
        <taxon>Pseudomonadati</taxon>
        <taxon>Pseudomonadota</taxon>
        <taxon>Betaproteobacteria</taxon>
        <taxon>Burkholderiales</taxon>
        <taxon>Comamonadaceae</taxon>
        <taxon>Hydrogenophaga</taxon>
    </lineage>
</organism>
<dbReference type="Pfam" id="PF00753">
    <property type="entry name" value="Lactamase_B"/>
    <property type="match status" value="1"/>
</dbReference>
<dbReference type="SMART" id="SM00849">
    <property type="entry name" value="Lactamase_B"/>
    <property type="match status" value="1"/>
</dbReference>
<dbReference type="HAMAP" id="MF_01374">
    <property type="entry name" value="Glyoxalase_2"/>
    <property type="match status" value="1"/>
</dbReference>
<keyword evidence="4 7" id="KW-0479">Metal-binding</keyword>
<dbReference type="NCBIfam" id="TIGR03413">
    <property type="entry name" value="GSH_gloB"/>
    <property type="match status" value="1"/>
</dbReference>
<dbReference type="PANTHER" id="PTHR43705">
    <property type="entry name" value="HYDROXYACYLGLUTATHIONE HYDROLASE"/>
    <property type="match status" value="1"/>
</dbReference>
<dbReference type="Pfam" id="PF16123">
    <property type="entry name" value="HAGH_C"/>
    <property type="match status" value="1"/>
</dbReference>
<comment type="subunit">
    <text evidence="7">Monomer.</text>
</comment>
<dbReference type="InterPro" id="IPR032282">
    <property type="entry name" value="HAGH_C"/>
</dbReference>
<keyword evidence="6 7" id="KW-0862">Zinc</keyword>
<evidence type="ECO:0000256" key="1">
    <source>
        <dbReference type="ARBA" id="ARBA00001623"/>
    </source>
</evidence>
<dbReference type="PANTHER" id="PTHR43705:SF1">
    <property type="entry name" value="HYDROXYACYLGLUTATHIONE HYDROLASE GLOB"/>
    <property type="match status" value="1"/>
</dbReference>
<dbReference type="EC" id="3.1.2.6" evidence="7"/>
<feature type="domain" description="Metallo-beta-lactamase" evidence="8">
    <location>
        <begin position="11"/>
        <end position="168"/>
    </location>
</feature>
<evidence type="ECO:0000256" key="3">
    <source>
        <dbReference type="ARBA" id="ARBA00006759"/>
    </source>
</evidence>
<dbReference type="InterPro" id="IPR001279">
    <property type="entry name" value="Metallo-B-lactamas"/>
</dbReference>
<evidence type="ECO:0000256" key="5">
    <source>
        <dbReference type="ARBA" id="ARBA00022801"/>
    </source>
</evidence>
<dbReference type="PROSITE" id="PS00743">
    <property type="entry name" value="BETA_LACTAMASE_B_1"/>
    <property type="match status" value="1"/>
</dbReference>
<dbReference type="Proteomes" id="UP000028878">
    <property type="component" value="Unassembled WGS sequence"/>
</dbReference>
<comment type="similarity">
    <text evidence="3 7">Belongs to the metallo-beta-lactamase superfamily. Glyoxalase II family.</text>
</comment>